<feature type="chain" id="PRO_5025587664" description="FAD-binding PCMH-type domain-containing protein" evidence="7">
    <location>
        <begin position="20"/>
        <end position="915"/>
    </location>
</feature>
<dbReference type="InterPro" id="IPR006094">
    <property type="entry name" value="Oxid_FAD_bind_N"/>
</dbReference>
<dbReference type="OrthoDB" id="9983560at2759"/>
<feature type="compositionally biased region" description="Gly residues" evidence="6">
    <location>
        <begin position="797"/>
        <end position="817"/>
    </location>
</feature>
<reference evidence="9" key="1">
    <citation type="journal article" date="2020" name="Stud. Mycol.">
        <title>101 Dothideomycetes genomes: a test case for predicting lifestyles and emergence of pathogens.</title>
        <authorList>
            <person name="Haridas S."/>
            <person name="Albert R."/>
            <person name="Binder M."/>
            <person name="Bloem J."/>
            <person name="Labutti K."/>
            <person name="Salamov A."/>
            <person name="Andreopoulos B."/>
            <person name="Baker S."/>
            <person name="Barry K."/>
            <person name="Bills G."/>
            <person name="Bluhm B."/>
            <person name="Cannon C."/>
            <person name="Castanera R."/>
            <person name="Culley D."/>
            <person name="Daum C."/>
            <person name="Ezra D."/>
            <person name="Gonzalez J."/>
            <person name="Henrissat B."/>
            <person name="Kuo A."/>
            <person name="Liang C."/>
            <person name="Lipzen A."/>
            <person name="Lutzoni F."/>
            <person name="Magnuson J."/>
            <person name="Mondo S."/>
            <person name="Nolan M."/>
            <person name="Ohm R."/>
            <person name="Pangilinan J."/>
            <person name="Park H.-J."/>
            <person name="Ramirez L."/>
            <person name="Alfaro M."/>
            <person name="Sun H."/>
            <person name="Tritt A."/>
            <person name="Yoshinaga Y."/>
            <person name="Zwiers L.-H."/>
            <person name="Turgeon B."/>
            <person name="Goodwin S."/>
            <person name="Spatafora J."/>
            <person name="Crous P."/>
            <person name="Grigoriev I."/>
        </authorList>
    </citation>
    <scope>NUCLEOTIDE SEQUENCE</scope>
    <source>
        <strain evidence="9">CBS 115976</strain>
    </source>
</reference>
<dbReference type="InterPro" id="IPR050416">
    <property type="entry name" value="FAD-linked_Oxidoreductase"/>
</dbReference>
<dbReference type="PANTHER" id="PTHR42973:SF39">
    <property type="entry name" value="FAD-BINDING PCMH-TYPE DOMAIN-CONTAINING PROTEIN"/>
    <property type="match status" value="1"/>
</dbReference>
<evidence type="ECO:0000313" key="9">
    <source>
        <dbReference type="EMBL" id="KAF2670932.1"/>
    </source>
</evidence>
<dbReference type="AlphaFoldDB" id="A0A6A6UFH3"/>
<dbReference type="InterPro" id="IPR016166">
    <property type="entry name" value="FAD-bd_PCMH"/>
</dbReference>
<keyword evidence="4" id="KW-0274">FAD</keyword>
<evidence type="ECO:0000256" key="7">
    <source>
        <dbReference type="SAM" id="SignalP"/>
    </source>
</evidence>
<dbReference type="Gene3D" id="3.30.465.10">
    <property type="match status" value="3"/>
</dbReference>
<dbReference type="PANTHER" id="PTHR42973">
    <property type="entry name" value="BINDING OXIDOREDUCTASE, PUTATIVE (AFU_ORTHOLOGUE AFUA_1G17690)-RELATED"/>
    <property type="match status" value="1"/>
</dbReference>
<dbReference type="PROSITE" id="PS51387">
    <property type="entry name" value="FAD_PCMH"/>
    <property type="match status" value="1"/>
</dbReference>
<dbReference type="Pfam" id="PF08031">
    <property type="entry name" value="BBE"/>
    <property type="match status" value="1"/>
</dbReference>
<dbReference type="EMBL" id="MU004233">
    <property type="protein sequence ID" value="KAF2670932.1"/>
    <property type="molecule type" value="Genomic_DNA"/>
</dbReference>
<evidence type="ECO:0000256" key="6">
    <source>
        <dbReference type="SAM" id="MobiDB-lite"/>
    </source>
</evidence>
<keyword evidence="3" id="KW-0285">Flavoprotein</keyword>
<name>A0A6A6UFH3_9PEZI</name>
<dbReference type="Gene3D" id="3.40.462.20">
    <property type="match status" value="1"/>
</dbReference>
<dbReference type="GO" id="GO:0016491">
    <property type="term" value="F:oxidoreductase activity"/>
    <property type="evidence" value="ECO:0007669"/>
    <property type="project" value="UniProtKB-KW"/>
</dbReference>
<dbReference type="GO" id="GO:0071949">
    <property type="term" value="F:FAD binding"/>
    <property type="evidence" value="ECO:0007669"/>
    <property type="project" value="InterPro"/>
</dbReference>
<feature type="region of interest" description="Disordered" evidence="6">
    <location>
        <begin position="778"/>
        <end position="892"/>
    </location>
</feature>
<evidence type="ECO:0000256" key="5">
    <source>
        <dbReference type="ARBA" id="ARBA00023002"/>
    </source>
</evidence>
<sequence length="915" mass="99006">MKTISAILAAALLAAPSVAHVAIKPPNPDKWLTPNSSTAPEGCKLLASDKGFPSEDEVLKAFPKAFRKMKGTEGPDFWIQPQSVEEVQKAVNFAREKNIRLNVITSGHDFHGREDQRSGLRLDMAAFIEPTVFSNEWKCGDTLKPKVNGKHVDTIACKVPSKRDNVGHGIAGRNWDYVHFVKRDGAEESCETLLKRSNRLGRRHGPDADDHAMPAAKEAPTGAKKDPVDQKSVKFNTAKPYEWAQKTGFENTAPAQIVDSYNKITPLPGKGAYVRVTAGMYNEKLYSQAHEMGLMTLGAQHGGVSTLGGWMQAGGHNPFAHKQGMMVDNVLEIEVVTTDGKFQKVSECNNPELYWALRGGGGGTFGVVTGATIRAFPTFPVTVARFFVNATEPYDYKLMKAVGHFLQKGAHLRDTYGLQGYFYVYPNAFHSVLHMPDEFAKLDNAKKAVAEIQGEMEKIAGGKHIEPNFYEHKSYKAWYVAEMGDEAMEESGEKFHSWYDGAWGDAPSAEDVMMNPMLVIPYRLQEAKLPKQANKMKRDVDIEAAAQAATSVLRTQPQGRTYLDSRLLSDKQVNSVSIDDLAKAVNATFPRTVANHFRGFLYGGGAQAKPAKDAMGLLPDWRDMTFHFIINALPGSSRHDYNIRAFDKIFPDAGAYVNEASPGEPQWKKKFWGSHYEKLESIKKKVDPNNVLWCSPCVGADLLSYDDERLCKNKAYPQAGSSPQTYENTESKIGIASLPGVPGIPNPLLPIIQGWMANKTLPTKMPASNFFKMAMGQGGSSGGRWSVGEPAAKAGGAPEGHGHGGMEGMEGMGGMGHGAAPAASPAPISPSNTEHKDSPDKAPPAPVASAPAAPAAASPAASASPKPPKAPKPPRSKGKGKSGGLMGWLTGKAVGANREEGLMAADYMSEQEAEA</sequence>
<feature type="region of interest" description="Disordered" evidence="6">
    <location>
        <begin position="198"/>
        <end position="229"/>
    </location>
</feature>
<dbReference type="InterPro" id="IPR012951">
    <property type="entry name" value="BBE"/>
</dbReference>
<gene>
    <name evidence="9" type="ORF">BT63DRAFT_204108</name>
</gene>
<evidence type="ECO:0000256" key="4">
    <source>
        <dbReference type="ARBA" id="ARBA00022827"/>
    </source>
</evidence>
<keyword evidence="10" id="KW-1185">Reference proteome</keyword>
<dbReference type="InterPro" id="IPR016169">
    <property type="entry name" value="FAD-bd_PCMH_sub2"/>
</dbReference>
<keyword evidence="5" id="KW-0560">Oxidoreductase</keyword>
<feature type="compositionally biased region" description="Low complexity" evidence="6">
    <location>
        <begin position="847"/>
        <end position="864"/>
    </location>
</feature>
<dbReference type="InterPro" id="IPR036318">
    <property type="entry name" value="FAD-bd_PCMH-like_sf"/>
</dbReference>
<evidence type="ECO:0000256" key="1">
    <source>
        <dbReference type="ARBA" id="ARBA00001974"/>
    </source>
</evidence>
<keyword evidence="7" id="KW-0732">Signal</keyword>
<comment type="cofactor">
    <cofactor evidence="1">
        <name>FAD</name>
        <dbReference type="ChEBI" id="CHEBI:57692"/>
    </cofactor>
</comment>
<dbReference type="Pfam" id="PF01565">
    <property type="entry name" value="FAD_binding_4"/>
    <property type="match status" value="2"/>
</dbReference>
<accession>A0A6A6UFH3</accession>
<feature type="domain" description="FAD-binding PCMH-type" evidence="8">
    <location>
        <begin position="71"/>
        <end position="378"/>
    </location>
</feature>
<proteinExistence type="inferred from homology"/>
<evidence type="ECO:0000259" key="8">
    <source>
        <dbReference type="PROSITE" id="PS51387"/>
    </source>
</evidence>
<dbReference type="Proteomes" id="UP000799302">
    <property type="component" value="Unassembled WGS sequence"/>
</dbReference>
<evidence type="ECO:0000256" key="2">
    <source>
        <dbReference type="ARBA" id="ARBA00005466"/>
    </source>
</evidence>
<organism evidence="9 10">
    <name type="scientific">Microthyrium microscopicum</name>
    <dbReference type="NCBI Taxonomy" id="703497"/>
    <lineage>
        <taxon>Eukaryota</taxon>
        <taxon>Fungi</taxon>
        <taxon>Dikarya</taxon>
        <taxon>Ascomycota</taxon>
        <taxon>Pezizomycotina</taxon>
        <taxon>Dothideomycetes</taxon>
        <taxon>Dothideomycetes incertae sedis</taxon>
        <taxon>Microthyriales</taxon>
        <taxon>Microthyriaceae</taxon>
        <taxon>Microthyrium</taxon>
    </lineage>
</organism>
<feature type="signal peptide" evidence="7">
    <location>
        <begin position="1"/>
        <end position="19"/>
    </location>
</feature>
<dbReference type="SUPFAM" id="SSF56176">
    <property type="entry name" value="FAD-binding/transporter-associated domain-like"/>
    <property type="match status" value="2"/>
</dbReference>
<evidence type="ECO:0000256" key="3">
    <source>
        <dbReference type="ARBA" id="ARBA00022630"/>
    </source>
</evidence>
<comment type="similarity">
    <text evidence="2">Belongs to the oxygen-dependent FAD-linked oxidoreductase family.</text>
</comment>
<evidence type="ECO:0000313" key="10">
    <source>
        <dbReference type="Proteomes" id="UP000799302"/>
    </source>
</evidence>
<protein>
    <recommendedName>
        <fullName evidence="8">FAD-binding PCMH-type domain-containing protein</fullName>
    </recommendedName>
</protein>